<dbReference type="KEGG" id="anr:Ana3638_16055"/>
<dbReference type="PANTHER" id="PTHR47619:SF1">
    <property type="entry name" value="EXODEOXYRIBONUCLEASE WALJ"/>
    <property type="match status" value="1"/>
</dbReference>
<feature type="domain" description="Metallo-beta-lactamase" evidence="1">
    <location>
        <begin position="11"/>
        <end position="179"/>
    </location>
</feature>
<organism evidence="2 3">
    <name type="scientific">Anaerocolumna sedimenticola</name>
    <dbReference type="NCBI Taxonomy" id="2696063"/>
    <lineage>
        <taxon>Bacteria</taxon>
        <taxon>Bacillati</taxon>
        <taxon>Bacillota</taxon>
        <taxon>Clostridia</taxon>
        <taxon>Lachnospirales</taxon>
        <taxon>Lachnospiraceae</taxon>
        <taxon>Anaerocolumna</taxon>
    </lineage>
</organism>
<dbReference type="RefSeq" id="WP_161838937.1">
    <property type="nucleotide sequence ID" value="NZ_CP048000.1"/>
</dbReference>
<dbReference type="AlphaFoldDB" id="A0A6P1TPJ8"/>
<sequence>MNLCSIASGSSGNCTFVGSEHTKLLVDAGISGKKIENGLNSIDVSPQDIQGILITHEHADHIQGLGVLARRYHTPIYGTAETINSILRMNSIGRISDELLHYVVPDETFRINDITVEPFSTSHDASNPVCYTFQADGHKIGMATDLGKYDDYIISKLTESEILLLEANHDVNMLMVGGYPYYLKQRILGDRGHLSNENSARLICRLFHEKLKYITLAHLSKENNYEELAYETVRVELNQYTQDKSLESILSVAKRDMVSEMLSVI</sequence>
<dbReference type="Proteomes" id="UP000464314">
    <property type="component" value="Chromosome"/>
</dbReference>
<dbReference type="EMBL" id="CP048000">
    <property type="protein sequence ID" value="QHQ62112.1"/>
    <property type="molecule type" value="Genomic_DNA"/>
</dbReference>
<evidence type="ECO:0000313" key="3">
    <source>
        <dbReference type="Proteomes" id="UP000464314"/>
    </source>
</evidence>
<dbReference type="Gene3D" id="3.60.15.10">
    <property type="entry name" value="Ribonuclease Z/Hydroxyacylglutathione hydrolase-like"/>
    <property type="match status" value="1"/>
</dbReference>
<dbReference type="InterPro" id="IPR058121">
    <property type="entry name" value="WalJ/YycJ"/>
</dbReference>
<dbReference type="PANTHER" id="PTHR47619">
    <property type="entry name" value="METALLO-HYDROLASE YYCJ-RELATED"/>
    <property type="match status" value="1"/>
</dbReference>
<proteinExistence type="predicted"/>
<dbReference type="CDD" id="cd07733">
    <property type="entry name" value="YycJ-like_MBL-fold"/>
    <property type="match status" value="1"/>
</dbReference>
<keyword evidence="3" id="KW-1185">Reference proteome</keyword>
<reference evidence="2 3" key="1">
    <citation type="submission" date="2020-01" db="EMBL/GenBank/DDBJ databases">
        <title>Genome analysis of Anaerocolumna sp. CBA3638.</title>
        <authorList>
            <person name="Kim J."/>
            <person name="Roh S.W."/>
        </authorList>
    </citation>
    <scope>NUCLEOTIDE SEQUENCE [LARGE SCALE GENOMIC DNA]</scope>
    <source>
        <strain evidence="2 3">CBA3638</strain>
    </source>
</reference>
<gene>
    <name evidence="2" type="ORF">Ana3638_16055</name>
</gene>
<dbReference type="SMART" id="SM00849">
    <property type="entry name" value="Lactamase_B"/>
    <property type="match status" value="1"/>
</dbReference>
<name>A0A6P1TPJ8_9FIRM</name>
<dbReference type="InterPro" id="IPR036866">
    <property type="entry name" value="RibonucZ/Hydroxyglut_hydro"/>
</dbReference>
<evidence type="ECO:0000313" key="2">
    <source>
        <dbReference type="EMBL" id="QHQ62112.1"/>
    </source>
</evidence>
<dbReference type="GO" id="GO:0016787">
    <property type="term" value="F:hydrolase activity"/>
    <property type="evidence" value="ECO:0007669"/>
    <property type="project" value="UniProtKB-KW"/>
</dbReference>
<dbReference type="Pfam" id="PF12706">
    <property type="entry name" value="Lactamase_B_2"/>
    <property type="match status" value="1"/>
</dbReference>
<dbReference type="InterPro" id="IPR001279">
    <property type="entry name" value="Metallo-B-lactamas"/>
</dbReference>
<keyword evidence="2" id="KW-0378">Hydrolase</keyword>
<dbReference type="InterPro" id="IPR052533">
    <property type="entry name" value="WalJ/YycJ-like"/>
</dbReference>
<evidence type="ECO:0000259" key="1">
    <source>
        <dbReference type="SMART" id="SM00849"/>
    </source>
</evidence>
<dbReference type="SUPFAM" id="SSF56281">
    <property type="entry name" value="Metallo-hydrolase/oxidoreductase"/>
    <property type="match status" value="1"/>
</dbReference>
<protein>
    <submittedName>
        <fullName evidence="2">MBL fold metallo-hydrolase</fullName>
    </submittedName>
</protein>
<accession>A0A6P1TPJ8</accession>